<organism evidence="2">
    <name type="scientific">Phenylobacterium glaciei</name>
    <dbReference type="NCBI Taxonomy" id="2803784"/>
    <lineage>
        <taxon>Bacteria</taxon>
        <taxon>Pseudomonadati</taxon>
        <taxon>Pseudomonadota</taxon>
        <taxon>Alphaproteobacteria</taxon>
        <taxon>Caulobacterales</taxon>
        <taxon>Caulobacteraceae</taxon>
        <taxon>Phenylobacterium</taxon>
    </lineage>
</organism>
<proteinExistence type="predicted"/>
<dbReference type="EMBL" id="CP068570">
    <property type="protein sequence ID" value="QQZ50154.1"/>
    <property type="molecule type" value="Genomic_DNA"/>
</dbReference>
<dbReference type="PANTHER" id="PTHR10357:SF179">
    <property type="entry name" value="NEUTRAL AND BASIC AMINO ACID TRANSPORT PROTEIN RBAT"/>
    <property type="match status" value="1"/>
</dbReference>
<evidence type="ECO:0000259" key="1">
    <source>
        <dbReference type="Pfam" id="PF00128"/>
    </source>
</evidence>
<dbReference type="GO" id="GO:0009313">
    <property type="term" value="P:oligosaccharide catabolic process"/>
    <property type="evidence" value="ECO:0007669"/>
    <property type="project" value="TreeGrafter"/>
</dbReference>
<name>A0A974P382_9CAUL</name>
<dbReference type="GO" id="GO:0004556">
    <property type="term" value="F:alpha-amylase activity"/>
    <property type="evidence" value="ECO:0007669"/>
    <property type="project" value="TreeGrafter"/>
</dbReference>
<dbReference type="AlphaFoldDB" id="A0A974P382"/>
<feature type="domain" description="Glycosyl hydrolase family 13 catalytic" evidence="1">
    <location>
        <begin position="3"/>
        <end position="112"/>
    </location>
</feature>
<accession>A0A974P382</accession>
<dbReference type="SUPFAM" id="SSF51445">
    <property type="entry name" value="(Trans)glycosidases"/>
    <property type="match status" value="1"/>
</dbReference>
<protein>
    <recommendedName>
        <fullName evidence="1">Glycosyl hydrolase family 13 catalytic domain-containing protein</fullName>
    </recommendedName>
</protein>
<sequence length="154" mass="16927">MLALLLSLKGTTLLYQGEELGLPQAQSLTRIEIRDPVGDLYWPISKGRDGSRTPMPWAPGENLGFSSAKPWLPSAPEHRDLTVAAQAADRNSILAFSKALIALRKASPALTRARSRCCRRKARCWLSRGRKGLSRCSACSTWALSPPSSRRPGW</sequence>
<dbReference type="InterPro" id="IPR017853">
    <property type="entry name" value="GH"/>
</dbReference>
<dbReference type="Gene3D" id="3.20.20.80">
    <property type="entry name" value="Glycosidases"/>
    <property type="match status" value="1"/>
</dbReference>
<evidence type="ECO:0000313" key="2">
    <source>
        <dbReference type="EMBL" id="QQZ50154.1"/>
    </source>
</evidence>
<reference evidence="2" key="1">
    <citation type="submission" date="2021-01" db="EMBL/GenBank/DDBJ databases">
        <title>Genome sequence of Phenylobacterium sp. 20VBR1 isolated from a valley glaceir, Ny-Alesund, Svalbard.</title>
        <authorList>
            <person name="Thomas F.A."/>
            <person name="Krishnan K.P."/>
            <person name="Sinha R.K."/>
        </authorList>
    </citation>
    <scope>NUCLEOTIDE SEQUENCE</scope>
    <source>
        <strain evidence="2">20VBR1</strain>
    </source>
</reference>
<dbReference type="Pfam" id="PF00128">
    <property type="entry name" value="Alpha-amylase"/>
    <property type="match status" value="1"/>
</dbReference>
<dbReference type="PANTHER" id="PTHR10357">
    <property type="entry name" value="ALPHA-AMYLASE FAMILY MEMBER"/>
    <property type="match status" value="1"/>
</dbReference>
<gene>
    <name evidence="2" type="ORF">JKL49_27065</name>
</gene>
<dbReference type="InterPro" id="IPR006047">
    <property type="entry name" value="GH13_cat_dom"/>
</dbReference>